<evidence type="ECO:0000313" key="2">
    <source>
        <dbReference type="Proteomes" id="UP000032568"/>
    </source>
</evidence>
<reference evidence="1 2" key="1">
    <citation type="journal article" date="2015" name="Genome Announc.">
        <title>Draft Genome Sequences of Marine Isolates of Thalassomonas viridans and Thalassomonas actiniarum.</title>
        <authorList>
            <person name="Olonade I."/>
            <person name="van Zyl L.J."/>
            <person name="Trindade M."/>
        </authorList>
    </citation>
    <scope>NUCLEOTIDE SEQUENCE [LARGE SCALE GENOMIC DNA]</scope>
    <source>
        <strain evidence="1 2">A5K-106</strain>
    </source>
</reference>
<name>A0AAE9YU50_9GAMM</name>
<evidence type="ECO:0000313" key="1">
    <source>
        <dbReference type="EMBL" id="WDE00350.1"/>
    </source>
</evidence>
<protein>
    <submittedName>
        <fullName evidence="1">Uncharacterized protein</fullName>
    </submittedName>
</protein>
<keyword evidence="2" id="KW-1185">Reference proteome</keyword>
<dbReference type="RefSeq" id="WP_044835835.1">
    <property type="nucleotide sequence ID" value="NZ_CP059735.1"/>
</dbReference>
<accession>A0AAE9YU50</accession>
<gene>
    <name evidence="1" type="ORF">SG35_006830</name>
</gene>
<dbReference type="KEGG" id="tact:SG35_006830"/>
<sequence length="179" mass="19869">MSNWKARYDTHKADVDTIMGRELGWWGRKKAAKDPNNLTAQRKAAILKAEAASSLYQPQNIIGTTSAIGQKPTVYYRSNSGTFGHITQEHKIPENVGREKPGKHPLYTAANTGKGGTLEEKIGSKVIHTSRNQFQPFDPMASNASEILTAHMKNPALKQVSNPDIHKKVLKRLKKGYYG</sequence>
<dbReference type="EMBL" id="CP059735">
    <property type="protein sequence ID" value="WDE00350.1"/>
    <property type="molecule type" value="Genomic_DNA"/>
</dbReference>
<organism evidence="1 2">
    <name type="scientific">Thalassomonas actiniarum</name>
    <dbReference type="NCBI Taxonomy" id="485447"/>
    <lineage>
        <taxon>Bacteria</taxon>
        <taxon>Pseudomonadati</taxon>
        <taxon>Pseudomonadota</taxon>
        <taxon>Gammaproteobacteria</taxon>
        <taxon>Alteromonadales</taxon>
        <taxon>Colwelliaceae</taxon>
        <taxon>Thalassomonas</taxon>
    </lineage>
</organism>
<dbReference type="Proteomes" id="UP000032568">
    <property type="component" value="Chromosome"/>
</dbReference>
<reference evidence="1 2" key="2">
    <citation type="journal article" date="2022" name="Mar. Drugs">
        <title>Bioassay-Guided Fractionation Leads to the Detection of Cholic Acid Generated by the Rare Thalassomonas sp.</title>
        <authorList>
            <person name="Pheiffer F."/>
            <person name="Schneider Y.K."/>
            <person name="Hansen E.H."/>
            <person name="Andersen J.H."/>
            <person name="Isaksson J."/>
            <person name="Busche T."/>
            <person name="R C."/>
            <person name="Kalinowski J."/>
            <person name="Zyl L.V."/>
            <person name="Trindade M."/>
        </authorList>
    </citation>
    <scope>NUCLEOTIDE SEQUENCE [LARGE SCALE GENOMIC DNA]</scope>
    <source>
        <strain evidence="1 2">A5K-106</strain>
    </source>
</reference>
<proteinExistence type="predicted"/>
<dbReference type="AlphaFoldDB" id="A0AAE9YU50"/>